<gene>
    <name evidence="1" type="ORF">FOZ63_003266</name>
</gene>
<protein>
    <submittedName>
        <fullName evidence="1">Uncharacterized protein</fullName>
    </submittedName>
</protein>
<keyword evidence="2" id="KW-1185">Reference proteome</keyword>
<evidence type="ECO:0000313" key="1">
    <source>
        <dbReference type="EMBL" id="KAF4710933.1"/>
    </source>
</evidence>
<name>A0A7J6QRM5_PEROL</name>
<feature type="non-terminal residue" evidence="1">
    <location>
        <position position="274"/>
    </location>
</feature>
<dbReference type="EMBL" id="JABANO010031014">
    <property type="protein sequence ID" value="KAF4710933.1"/>
    <property type="molecule type" value="Genomic_DNA"/>
</dbReference>
<dbReference type="AlphaFoldDB" id="A0A7J6QRM5"/>
<reference evidence="1 2" key="1">
    <citation type="submission" date="2020-04" db="EMBL/GenBank/DDBJ databases">
        <title>Perkinsus olseni comparative genomics.</title>
        <authorList>
            <person name="Bogema D.R."/>
        </authorList>
    </citation>
    <scope>NUCLEOTIDE SEQUENCE [LARGE SCALE GENOMIC DNA]</scope>
    <source>
        <strain evidence="1 2">ATCC PRA-207</strain>
    </source>
</reference>
<organism evidence="1 2">
    <name type="scientific">Perkinsus olseni</name>
    <name type="common">Perkinsus atlanticus</name>
    <dbReference type="NCBI Taxonomy" id="32597"/>
    <lineage>
        <taxon>Eukaryota</taxon>
        <taxon>Sar</taxon>
        <taxon>Alveolata</taxon>
        <taxon>Perkinsozoa</taxon>
        <taxon>Perkinsea</taxon>
        <taxon>Perkinsida</taxon>
        <taxon>Perkinsidae</taxon>
        <taxon>Perkinsus</taxon>
    </lineage>
</organism>
<dbReference type="Proteomes" id="UP000553632">
    <property type="component" value="Unassembled WGS sequence"/>
</dbReference>
<accession>A0A7J6QRM5</accession>
<evidence type="ECO:0000313" key="2">
    <source>
        <dbReference type="Proteomes" id="UP000553632"/>
    </source>
</evidence>
<comment type="caution">
    <text evidence="1">The sequence shown here is derived from an EMBL/GenBank/DDBJ whole genome shotgun (WGS) entry which is preliminary data.</text>
</comment>
<sequence>AWAADHLFVQLKTRVTALHKGAGHPVQKNTSRAGKAKTHRTALNGSFILARFLAECKTVARLPASRAPALISEAHRVARLQAYTPDWALANSFDGTETSLGEVAARTLTARGLSASEEVAVVAAVTQSTKANASDSTGEARGGDMPLLIAGRRLLSYLKVSVMANPPRVLLDGREVALYPASSGAPARFHCLALVAHQDYQGNAGIQESERRVLPLLPNIETASDDIIDISFGEAPAVCIRFSTALLPGHGSRCAAALSSLLRQGVQADITYEC</sequence>
<proteinExistence type="predicted"/>